<organism evidence="2 3">
    <name type="scientific">Neohortaea acidophila</name>
    <dbReference type="NCBI Taxonomy" id="245834"/>
    <lineage>
        <taxon>Eukaryota</taxon>
        <taxon>Fungi</taxon>
        <taxon>Dikarya</taxon>
        <taxon>Ascomycota</taxon>
        <taxon>Pezizomycotina</taxon>
        <taxon>Dothideomycetes</taxon>
        <taxon>Dothideomycetidae</taxon>
        <taxon>Mycosphaerellales</taxon>
        <taxon>Teratosphaeriaceae</taxon>
        <taxon>Neohortaea</taxon>
    </lineage>
</organism>
<sequence>MSKLPRTDCSTHFRPHAASRLHIPRPQGWTDGGMVDGGPEAVNQPHRPVVVVLLSPSFHRVGDLQSMSRRRMTNPAGHERVGSSAARAPHPQTLGSVLVLRLRWARQASCVSMFGIRPKHLLPFSDAYSVESHPVRWHRAVHIVSKYNPILSFRP</sequence>
<evidence type="ECO:0000313" key="3">
    <source>
        <dbReference type="Proteomes" id="UP000799767"/>
    </source>
</evidence>
<dbReference type="Proteomes" id="UP000799767">
    <property type="component" value="Unassembled WGS sequence"/>
</dbReference>
<dbReference type="EMBL" id="MU001631">
    <property type="protein sequence ID" value="KAF2487550.1"/>
    <property type="molecule type" value="Genomic_DNA"/>
</dbReference>
<dbReference type="GeneID" id="54470444"/>
<name>A0A6A6Q587_9PEZI</name>
<proteinExistence type="predicted"/>
<evidence type="ECO:0000256" key="1">
    <source>
        <dbReference type="SAM" id="MobiDB-lite"/>
    </source>
</evidence>
<keyword evidence="3" id="KW-1185">Reference proteome</keyword>
<dbReference type="RefSeq" id="XP_033594119.1">
    <property type="nucleotide sequence ID" value="XM_033729442.1"/>
</dbReference>
<evidence type="ECO:0000313" key="2">
    <source>
        <dbReference type="EMBL" id="KAF2487550.1"/>
    </source>
</evidence>
<feature type="compositionally biased region" description="Basic and acidic residues" evidence="1">
    <location>
        <begin position="1"/>
        <end position="11"/>
    </location>
</feature>
<accession>A0A6A6Q587</accession>
<dbReference type="AlphaFoldDB" id="A0A6A6Q587"/>
<reference evidence="2" key="1">
    <citation type="journal article" date="2020" name="Stud. Mycol.">
        <title>101 Dothideomycetes genomes: a test case for predicting lifestyles and emergence of pathogens.</title>
        <authorList>
            <person name="Haridas S."/>
            <person name="Albert R."/>
            <person name="Binder M."/>
            <person name="Bloem J."/>
            <person name="Labutti K."/>
            <person name="Salamov A."/>
            <person name="Andreopoulos B."/>
            <person name="Baker S."/>
            <person name="Barry K."/>
            <person name="Bills G."/>
            <person name="Bluhm B."/>
            <person name="Cannon C."/>
            <person name="Castanera R."/>
            <person name="Culley D."/>
            <person name="Daum C."/>
            <person name="Ezra D."/>
            <person name="Gonzalez J."/>
            <person name="Henrissat B."/>
            <person name="Kuo A."/>
            <person name="Liang C."/>
            <person name="Lipzen A."/>
            <person name="Lutzoni F."/>
            <person name="Magnuson J."/>
            <person name="Mondo S."/>
            <person name="Nolan M."/>
            <person name="Ohm R."/>
            <person name="Pangilinan J."/>
            <person name="Park H.-J."/>
            <person name="Ramirez L."/>
            <person name="Alfaro M."/>
            <person name="Sun H."/>
            <person name="Tritt A."/>
            <person name="Yoshinaga Y."/>
            <person name="Zwiers L.-H."/>
            <person name="Turgeon B."/>
            <person name="Goodwin S."/>
            <person name="Spatafora J."/>
            <person name="Crous P."/>
            <person name="Grigoriev I."/>
        </authorList>
    </citation>
    <scope>NUCLEOTIDE SEQUENCE</scope>
    <source>
        <strain evidence="2">CBS 113389</strain>
    </source>
</reference>
<feature type="region of interest" description="Disordered" evidence="1">
    <location>
        <begin position="1"/>
        <end position="42"/>
    </location>
</feature>
<protein>
    <submittedName>
        <fullName evidence="2">Uncharacterized protein</fullName>
    </submittedName>
</protein>
<feature type="compositionally biased region" description="Basic residues" evidence="1">
    <location>
        <begin position="13"/>
        <end position="23"/>
    </location>
</feature>
<gene>
    <name evidence="2" type="ORF">BDY17DRAFT_13395</name>
</gene>